<feature type="region of interest" description="Disordered" evidence="1">
    <location>
        <begin position="1"/>
        <end position="42"/>
    </location>
</feature>
<keyword evidence="3" id="KW-1185">Reference proteome</keyword>
<gene>
    <name evidence="2" type="ORF">HAX54_020567</name>
</gene>
<evidence type="ECO:0000313" key="2">
    <source>
        <dbReference type="EMBL" id="MCD7453325.1"/>
    </source>
</evidence>
<accession>A0ABS8S2J7</accession>
<organism evidence="2 3">
    <name type="scientific">Datura stramonium</name>
    <name type="common">Jimsonweed</name>
    <name type="synonym">Common thornapple</name>
    <dbReference type="NCBI Taxonomy" id="4076"/>
    <lineage>
        <taxon>Eukaryota</taxon>
        <taxon>Viridiplantae</taxon>
        <taxon>Streptophyta</taxon>
        <taxon>Embryophyta</taxon>
        <taxon>Tracheophyta</taxon>
        <taxon>Spermatophyta</taxon>
        <taxon>Magnoliopsida</taxon>
        <taxon>eudicotyledons</taxon>
        <taxon>Gunneridae</taxon>
        <taxon>Pentapetalae</taxon>
        <taxon>asterids</taxon>
        <taxon>lamiids</taxon>
        <taxon>Solanales</taxon>
        <taxon>Solanaceae</taxon>
        <taxon>Solanoideae</taxon>
        <taxon>Datureae</taxon>
        <taxon>Datura</taxon>
    </lineage>
</organism>
<dbReference type="Proteomes" id="UP000823775">
    <property type="component" value="Unassembled WGS sequence"/>
</dbReference>
<feature type="compositionally biased region" description="Low complexity" evidence="1">
    <location>
        <begin position="22"/>
        <end position="38"/>
    </location>
</feature>
<comment type="caution">
    <text evidence="2">The sequence shown here is derived from an EMBL/GenBank/DDBJ whole genome shotgun (WGS) entry which is preliminary data.</text>
</comment>
<sequence length="132" mass="14589">MGEQEKRVEAIAEEEEKQVEVPKGTKGSSSSAAKATPTRRFSAKVVEPHRLRGRPTTDEEISSLEELHQLTESAMLICRVGSTFEEPLDDDEPMVLTDGIGDLDNEATTGEMQFDGKDDDDNQEYNPDNDCA</sequence>
<protein>
    <submittedName>
        <fullName evidence="2">Uncharacterized protein</fullName>
    </submittedName>
</protein>
<feature type="region of interest" description="Disordered" evidence="1">
    <location>
        <begin position="85"/>
        <end position="132"/>
    </location>
</feature>
<dbReference type="EMBL" id="JACEIK010000248">
    <property type="protein sequence ID" value="MCD7453325.1"/>
    <property type="molecule type" value="Genomic_DNA"/>
</dbReference>
<reference evidence="2 3" key="1">
    <citation type="journal article" date="2021" name="BMC Genomics">
        <title>Datura genome reveals duplications of psychoactive alkaloid biosynthetic genes and high mutation rate following tissue culture.</title>
        <authorList>
            <person name="Rajewski A."/>
            <person name="Carter-House D."/>
            <person name="Stajich J."/>
            <person name="Litt A."/>
        </authorList>
    </citation>
    <scope>NUCLEOTIDE SEQUENCE [LARGE SCALE GENOMIC DNA]</scope>
    <source>
        <strain evidence="2">AR-01</strain>
    </source>
</reference>
<feature type="compositionally biased region" description="Basic and acidic residues" evidence="1">
    <location>
        <begin position="1"/>
        <end position="10"/>
    </location>
</feature>
<evidence type="ECO:0000313" key="3">
    <source>
        <dbReference type="Proteomes" id="UP000823775"/>
    </source>
</evidence>
<evidence type="ECO:0000256" key="1">
    <source>
        <dbReference type="SAM" id="MobiDB-lite"/>
    </source>
</evidence>
<name>A0ABS8S2J7_DATST</name>
<proteinExistence type="predicted"/>